<keyword evidence="1" id="KW-0479">Metal-binding</keyword>
<reference evidence="5 6" key="1">
    <citation type="journal article" date="2018" name="Nat. Ecol. Evol.">
        <title>Pezizomycetes genomes reveal the molecular basis of ectomycorrhizal truffle lifestyle.</title>
        <authorList>
            <person name="Murat C."/>
            <person name="Payen T."/>
            <person name="Noel B."/>
            <person name="Kuo A."/>
            <person name="Morin E."/>
            <person name="Chen J."/>
            <person name="Kohler A."/>
            <person name="Krizsan K."/>
            <person name="Balestrini R."/>
            <person name="Da Silva C."/>
            <person name="Montanini B."/>
            <person name="Hainaut M."/>
            <person name="Levati E."/>
            <person name="Barry K.W."/>
            <person name="Belfiori B."/>
            <person name="Cichocki N."/>
            <person name="Clum A."/>
            <person name="Dockter R.B."/>
            <person name="Fauchery L."/>
            <person name="Guy J."/>
            <person name="Iotti M."/>
            <person name="Le Tacon F."/>
            <person name="Lindquist E.A."/>
            <person name="Lipzen A."/>
            <person name="Malagnac F."/>
            <person name="Mello A."/>
            <person name="Molinier V."/>
            <person name="Miyauchi S."/>
            <person name="Poulain J."/>
            <person name="Riccioni C."/>
            <person name="Rubini A."/>
            <person name="Sitrit Y."/>
            <person name="Splivallo R."/>
            <person name="Traeger S."/>
            <person name="Wang M."/>
            <person name="Zifcakova L."/>
            <person name="Wipf D."/>
            <person name="Zambonelli A."/>
            <person name="Paolocci F."/>
            <person name="Nowrousian M."/>
            <person name="Ottonello S."/>
            <person name="Baldrian P."/>
            <person name="Spatafora J.W."/>
            <person name="Henrissat B."/>
            <person name="Nagy L.G."/>
            <person name="Aury J.M."/>
            <person name="Wincker P."/>
            <person name="Grigoriev I.V."/>
            <person name="Bonfante P."/>
            <person name="Martin F.M."/>
        </authorList>
    </citation>
    <scope>NUCLEOTIDE SEQUENCE [LARGE SCALE GENOMIC DNA]</scope>
    <source>
        <strain evidence="5 6">RN42</strain>
    </source>
</reference>
<dbReference type="OrthoDB" id="6132182at2759"/>
<accession>A0A3N4I7V1</accession>
<dbReference type="STRING" id="1160509.A0A3N4I7V1"/>
<sequence length="395" mass="45330">MLFQNIFLISLLSFASSSPTPQKPGTWQPILDEEPSYVNPSDCTNPPLRKEWRQLTIPERKDYTRAVVCLYNMKPTRLANLIGVDTEYSTFTANHKTQTPWVHFTGLFLPWHRLFIREYERSLQDLCGYKGVQPYWDYTIDSGPGKNITEAPVFDPQHGFGGNGKYDKALNDRIPKSVGTFWGGGCLKDGPFKNFRFKLARDKFWRLDDRCLSRNIWEAYTVYTEQRLEDIILIQPNFENMTVYLEGPGFEGSQPLPGGWVTTIHAGGHFVFSGHPFDVITGSDPWTSVLDPLFWMHHTNLDRIWWEWQQQNEKNLWGVGLRMDSRVGPVWGPEFKYVDEDMTWDSPVDLTAEFGGKRNQVKIANLLSTAGKTAPNGAKSVLCYNYSKSPKPARL</sequence>
<dbReference type="Proteomes" id="UP000275078">
    <property type="component" value="Unassembled WGS sequence"/>
</dbReference>
<dbReference type="Pfam" id="PF00264">
    <property type="entry name" value="Tyrosinase"/>
    <property type="match status" value="1"/>
</dbReference>
<dbReference type="AlphaFoldDB" id="A0A3N4I7V1"/>
<keyword evidence="2" id="KW-0186">Copper</keyword>
<dbReference type="InterPro" id="IPR050316">
    <property type="entry name" value="Tyrosinase/Hemocyanin"/>
</dbReference>
<feature type="chain" id="PRO_5017972155" evidence="3">
    <location>
        <begin position="18"/>
        <end position="395"/>
    </location>
</feature>
<feature type="domain" description="Tyrosinase copper-binding" evidence="4">
    <location>
        <begin position="291"/>
        <end position="302"/>
    </location>
</feature>
<dbReference type="PANTHER" id="PTHR11474:SF126">
    <property type="entry name" value="TYROSINASE-LIKE PROTEIN TYR-1-RELATED"/>
    <property type="match status" value="1"/>
</dbReference>
<evidence type="ECO:0000259" key="4">
    <source>
        <dbReference type="PROSITE" id="PS00498"/>
    </source>
</evidence>
<dbReference type="InterPro" id="IPR002227">
    <property type="entry name" value="Tyrosinase_Cu-bd"/>
</dbReference>
<dbReference type="GO" id="GO:0046872">
    <property type="term" value="F:metal ion binding"/>
    <property type="evidence" value="ECO:0007669"/>
    <property type="project" value="UniProtKB-KW"/>
</dbReference>
<dbReference type="PRINTS" id="PR00092">
    <property type="entry name" value="TYROSINASE"/>
</dbReference>
<dbReference type="InterPro" id="IPR008922">
    <property type="entry name" value="Di-copper_centre_dom_sf"/>
</dbReference>
<proteinExistence type="predicted"/>
<dbReference type="EMBL" id="ML119673">
    <property type="protein sequence ID" value="RPA82145.1"/>
    <property type="molecule type" value="Genomic_DNA"/>
</dbReference>
<evidence type="ECO:0000256" key="1">
    <source>
        <dbReference type="ARBA" id="ARBA00022723"/>
    </source>
</evidence>
<dbReference type="SUPFAM" id="SSF48056">
    <property type="entry name" value="Di-copper centre-containing domain"/>
    <property type="match status" value="1"/>
</dbReference>
<feature type="signal peptide" evidence="3">
    <location>
        <begin position="1"/>
        <end position="17"/>
    </location>
</feature>
<dbReference type="PROSITE" id="PS00498">
    <property type="entry name" value="TYROSINASE_2"/>
    <property type="match status" value="1"/>
</dbReference>
<organism evidence="5 6">
    <name type="scientific">Ascobolus immersus RN42</name>
    <dbReference type="NCBI Taxonomy" id="1160509"/>
    <lineage>
        <taxon>Eukaryota</taxon>
        <taxon>Fungi</taxon>
        <taxon>Dikarya</taxon>
        <taxon>Ascomycota</taxon>
        <taxon>Pezizomycotina</taxon>
        <taxon>Pezizomycetes</taxon>
        <taxon>Pezizales</taxon>
        <taxon>Ascobolaceae</taxon>
        <taxon>Ascobolus</taxon>
    </lineage>
</organism>
<evidence type="ECO:0000256" key="2">
    <source>
        <dbReference type="ARBA" id="ARBA00023008"/>
    </source>
</evidence>
<evidence type="ECO:0000313" key="6">
    <source>
        <dbReference type="Proteomes" id="UP000275078"/>
    </source>
</evidence>
<name>A0A3N4I7V1_ASCIM</name>
<evidence type="ECO:0000256" key="3">
    <source>
        <dbReference type="SAM" id="SignalP"/>
    </source>
</evidence>
<dbReference type="Gene3D" id="1.10.1280.10">
    <property type="entry name" value="Di-copper center containing domain from catechol oxidase"/>
    <property type="match status" value="1"/>
</dbReference>
<evidence type="ECO:0000313" key="5">
    <source>
        <dbReference type="EMBL" id="RPA82145.1"/>
    </source>
</evidence>
<keyword evidence="6" id="KW-1185">Reference proteome</keyword>
<protein>
    <submittedName>
        <fullName evidence="5">Di-copper centre-containing protein</fullName>
    </submittedName>
</protein>
<dbReference type="GO" id="GO:0016491">
    <property type="term" value="F:oxidoreductase activity"/>
    <property type="evidence" value="ECO:0007669"/>
    <property type="project" value="InterPro"/>
</dbReference>
<dbReference type="PANTHER" id="PTHR11474">
    <property type="entry name" value="TYROSINASE FAMILY MEMBER"/>
    <property type="match status" value="1"/>
</dbReference>
<gene>
    <name evidence="5" type="ORF">BJ508DRAFT_414228</name>
</gene>
<keyword evidence="3" id="KW-0732">Signal</keyword>